<comment type="caution">
    <text evidence="1">The sequence shown here is derived from an EMBL/GenBank/DDBJ whole genome shotgun (WGS) entry which is preliminary data.</text>
</comment>
<dbReference type="EMBL" id="JAUJDW010000123">
    <property type="protein sequence ID" value="KAK0637556.1"/>
    <property type="molecule type" value="Genomic_DNA"/>
</dbReference>
<reference evidence="1" key="1">
    <citation type="submission" date="2023-06" db="EMBL/GenBank/DDBJ databases">
        <title>Multi-omics analyses reveal the molecular pathogenesis toolkit of Lasiodiplodia hormozganensis, a cross-kingdom pathogen.</title>
        <authorList>
            <person name="Felix C."/>
            <person name="Meneses R."/>
            <person name="Goncalves M.F.M."/>
            <person name="Tilleman L."/>
            <person name="Duarte A.S."/>
            <person name="Jorrin-Novo J.V."/>
            <person name="Van De Peer Y."/>
            <person name="Deforce D."/>
            <person name="Van Nieuwerburgh F."/>
            <person name="Esteves A.C."/>
            <person name="Alves A."/>
        </authorList>
    </citation>
    <scope>NUCLEOTIDE SEQUENCE</scope>
    <source>
        <strain evidence="1">CBS 339.90</strain>
    </source>
</reference>
<dbReference type="Proteomes" id="UP001175001">
    <property type="component" value="Unassembled WGS sequence"/>
</dbReference>
<sequence>MASYHRVLRVFDRTVKDKNVECDCDIHSWEILINGQRWFGKIRLIGFVDVFFLICYSTNDRFEHGIIIYKEDEVIRDTLVAANRSAEDLGLDFVNKKEVEGKKGANACISPTTIVAKKYFNFIDEPGNLDYIITSLGHEVDLRTDYSPSELRKFEIRLRRTNDPHWKGPIHRGIAQHTVPELMHDAIRYGIISNAEMTARIMGHFAGGTHTEDTMRKWASAISGGNVGHSAMA</sequence>
<proteinExistence type="predicted"/>
<organism evidence="1 2">
    <name type="scientific">Lasiodiplodia hormozganensis</name>
    <dbReference type="NCBI Taxonomy" id="869390"/>
    <lineage>
        <taxon>Eukaryota</taxon>
        <taxon>Fungi</taxon>
        <taxon>Dikarya</taxon>
        <taxon>Ascomycota</taxon>
        <taxon>Pezizomycotina</taxon>
        <taxon>Dothideomycetes</taxon>
        <taxon>Dothideomycetes incertae sedis</taxon>
        <taxon>Botryosphaeriales</taxon>
        <taxon>Botryosphaeriaceae</taxon>
        <taxon>Lasiodiplodia</taxon>
    </lineage>
</organism>
<evidence type="ECO:0000313" key="1">
    <source>
        <dbReference type="EMBL" id="KAK0637556.1"/>
    </source>
</evidence>
<accession>A0AA39XPX1</accession>
<gene>
    <name evidence="1" type="ORF">DIS24_g10710</name>
</gene>
<dbReference type="AlphaFoldDB" id="A0AA39XPX1"/>
<evidence type="ECO:0000313" key="2">
    <source>
        <dbReference type="Proteomes" id="UP001175001"/>
    </source>
</evidence>
<keyword evidence="2" id="KW-1185">Reference proteome</keyword>
<protein>
    <submittedName>
        <fullName evidence="1">Uncharacterized protein</fullName>
    </submittedName>
</protein>
<name>A0AA39XPX1_9PEZI</name>